<dbReference type="VEuPathDB" id="MicrosporidiaDB:AAJ76_2180002955"/>
<organism evidence="1 2">
    <name type="scientific">Vairimorpha ceranae</name>
    <dbReference type="NCBI Taxonomy" id="40302"/>
    <lineage>
        <taxon>Eukaryota</taxon>
        <taxon>Fungi</taxon>
        <taxon>Fungi incertae sedis</taxon>
        <taxon>Microsporidia</taxon>
        <taxon>Nosematidae</taxon>
        <taxon>Vairimorpha</taxon>
    </lineage>
</organism>
<sequence length="134" mass="16091">MKLVVDSYEIPGIIISKQIFKCSNITELKDINDITEIKDTVYCVHEESCDLRKIKYYFNEIVEIKNNLVYYNKRKKVIKYYNIILNDEGYIFKEIKQQIGNKVFINKNEYLPHLKVQENEVVIFPNEDEEEEEI</sequence>
<evidence type="ECO:0000313" key="2">
    <source>
        <dbReference type="Proteomes" id="UP000034350"/>
    </source>
</evidence>
<dbReference type="EMBL" id="JPQZ01000218">
    <property type="protein sequence ID" value="KKO73822.1"/>
    <property type="molecule type" value="Genomic_DNA"/>
</dbReference>
<evidence type="ECO:0000313" key="1">
    <source>
        <dbReference type="EMBL" id="KKO73822.1"/>
    </source>
</evidence>
<dbReference type="VEuPathDB" id="MicrosporidiaDB:G9O61_00g009730"/>
<dbReference type="VEuPathDB" id="MicrosporidiaDB:G9O61_00g008050"/>
<protein>
    <submittedName>
        <fullName evidence="1">Uncharacterized protein</fullName>
    </submittedName>
</protein>
<dbReference type="GeneID" id="36319533"/>
<dbReference type="AlphaFoldDB" id="A0A0F9YM08"/>
<proteinExistence type="predicted"/>
<name>A0A0F9YM08_9MICR</name>
<dbReference type="Proteomes" id="UP000034350">
    <property type="component" value="Unassembled WGS sequence"/>
</dbReference>
<keyword evidence="2" id="KW-1185">Reference proteome</keyword>
<dbReference type="VEuPathDB" id="MicrosporidiaDB:NCER_102346"/>
<accession>A0A0F9YM08</accession>
<gene>
    <name evidence="1" type="ORF">AAJ76_2180002955</name>
</gene>
<dbReference type="OrthoDB" id="2190490at2759"/>
<dbReference type="RefSeq" id="XP_024329564.1">
    <property type="nucleotide sequence ID" value="XM_024474608.1"/>
</dbReference>
<reference evidence="1 2" key="1">
    <citation type="journal article" date="2015" name="Environ. Microbiol.">
        <title>Genome analyses suggest the presence of polyploidy and recent human-driven expansions in eight global populations of the honeybee pathogen Nosema ceranae.</title>
        <authorList>
            <person name="Pelin A."/>
            <person name="Selman M."/>
            <person name="Aris-Brosou S."/>
            <person name="Farinelli L."/>
            <person name="Corradi N."/>
        </authorList>
    </citation>
    <scope>NUCLEOTIDE SEQUENCE [LARGE SCALE GENOMIC DNA]</scope>
    <source>
        <strain evidence="1 2">PA08 1199</strain>
    </source>
</reference>
<comment type="caution">
    <text evidence="1">The sequence shown here is derived from an EMBL/GenBank/DDBJ whole genome shotgun (WGS) entry which is preliminary data.</text>
</comment>